<dbReference type="AlphaFoldDB" id="A0A7R9ZDQ3"/>
<dbReference type="SUPFAM" id="SSF54928">
    <property type="entry name" value="RNA-binding domain, RBD"/>
    <property type="match status" value="2"/>
</dbReference>
<accession>A0A7R9ZDQ3</accession>
<proteinExistence type="predicted"/>
<dbReference type="SMART" id="SM00360">
    <property type="entry name" value="RRM"/>
    <property type="match status" value="2"/>
</dbReference>
<dbReference type="InterPro" id="IPR012677">
    <property type="entry name" value="Nucleotide-bd_a/b_plait_sf"/>
</dbReference>
<evidence type="ECO:0000256" key="1">
    <source>
        <dbReference type="ARBA" id="ARBA00022884"/>
    </source>
</evidence>
<feature type="region of interest" description="Disordered" evidence="3">
    <location>
        <begin position="212"/>
        <end position="244"/>
    </location>
</feature>
<dbReference type="InterPro" id="IPR052462">
    <property type="entry name" value="SLIRP/GR-RBP-like"/>
</dbReference>
<feature type="compositionally biased region" description="Basic and acidic residues" evidence="3">
    <location>
        <begin position="222"/>
        <end position="231"/>
    </location>
</feature>
<feature type="region of interest" description="Disordered" evidence="3">
    <location>
        <begin position="77"/>
        <end position="137"/>
    </location>
</feature>
<dbReference type="PROSITE" id="PS50102">
    <property type="entry name" value="RRM"/>
    <property type="match status" value="2"/>
</dbReference>
<dbReference type="Pfam" id="PF00076">
    <property type="entry name" value="RRM_1"/>
    <property type="match status" value="2"/>
</dbReference>
<sequence length="330" mass="36569">MGTEDSNKSKLKDAILSALRGTDGDSMTVNDLRKEALLSVQGDEDDKDDKKNFKNATKALEKEGVLTLSKDGVAMLTAKGKKEDKRKSSDAEKDGGAEGGKKRKRRKKSSDDDDDDDDQKMEEDEESSPVESSKNKTSRLFVGNLPFKVDEASLNEFLSGKMTHVKWITDINTGKFYGSAFVEMESLQAAADVVKSKNKKELMGRQIKLNFAPAKPGTTWPPEKRESRGNERTGGQARGTGKVPMGEKPDGCLKLFIGNLSYKVDDETIKKFFSNVGSEVKRARFLYHKETNDPKGCGYVEFWSTEACDKAATLNGKNLLGRPIRIDWTD</sequence>
<organism evidence="5">
    <name type="scientific">Pseudictyota dubia</name>
    <dbReference type="NCBI Taxonomy" id="2749911"/>
    <lineage>
        <taxon>Eukaryota</taxon>
        <taxon>Sar</taxon>
        <taxon>Stramenopiles</taxon>
        <taxon>Ochrophyta</taxon>
        <taxon>Bacillariophyta</taxon>
        <taxon>Mediophyceae</taxon>
        <taxon>Biddulphiophycidae</taxon>
        <taxon>Eupodiscales</taxon>
        <taxon>Odontellaceae</taxon>
        <taxon>Pseudictyota</taxon>
    </lineage>
</organism>
<evidence type="ECO:0000256" key="2">
    <source>
        <dbReference type="PROSITE-ProRule" id="PRU00176"/>
    </source>
</evidence>
<feature type="domain" description="RRM" evidence="4">
    <location>
        <begin position="253"/>
        <end position="330"/>
    </location>
</feature>
<feature type="compositionally biased region" description="Acidic residues" evidence="3">
    <location>
        <begin position="111"/>
        <end position="128"/>
    </location>
</feature>
<protein>
    <recommendedName>
        <fullName evidence="4">RRM domain-containing protein</fullName>
    </recommendedName>
</protein>
<evidence type="ECO:0000256" key="3">
    <source>
        <dbReference type="SAM" id="MobiDB-lite"/>
    </source>
</evidence>
<dbReference type="EMBL" id="HBED01039218">
    <property type="protein sequence ID" value="CAD8321268.1"/>
    <property type="molecule type" value="Transcribed_RNA"/>
</dbReference>
<evidence type="ECO:0000313" key="5">
    <source>
        <dbReference type="EMBL" id="CAD8321268.1"/>
    </source>
</evidence>
<feature type="compositionally biased region" description="Basic and acidic residues" evidence="3">
    <location>
        <begin position="80"/>
        <end position="100"/>
    </location>
</feature>
<dbReference type="InterPro" id="IPR000504">
    <property type="entry name" value="RRM_dom"/>
</dbReference>
<dbReference type="GO" id="GO:0003723">
    <property type="term" value="F:RNA binding"/>
    <property type="evidence" value="ECO:0007669"/>
    <property type="project" value="UniProtKB-UniRule"/>
</dbReference>
<dbReference type="Gene3D" id="3.30.70.330">
    <property type="match status" value="2"/>
</dbReference>
<evidence type="ECO:0000259" key="4">
    <source>
        <dbReference type="PROSITE" id="PS50102"/>
    </source>
</evidence>
<feature type="domain" description="RRM" evidence="4">
    <location>
        <begin position="138"/>
        <end position="214"/>
    </location>
</feature>
<gene>
    <name evidence="5" type="ORF">TDUB1175_LOCUS19684</name>
</gene>
<name>A0A7R9ZDQ3_9STRA</name>
<dbReference type="InterPro" id="IPR035979">
    <property type="entry name" value="RBD_domain_sf"/>
</dbReference>
<reference evidence="5" key="1">
    <citation type="submission" date="2021-01" db="EMBL/GenBank/DDBJ databases">
        <authorList>
            <person name="Corre E."/>
            <person name="Pelletier E."/>
            <person name="Niang G."/>
            <person name="Scheremetjew M."/>
            <person name="Finn R."/>
            <person name="Kale V."/>
            <person name="Holt S."/>
            <person name="Cochrane G."/>
            <person name="Meng A."/>
            <person name="Brown T."/>
            <person name="Cohen L."/>
        </authorList>
    </citation>
    <scope>NUCLEOTIDE SEQUENCE</scope>
    <source>
        <strain evidence="5">CCMP147</strain>
    </source>
</reference>
<dbReference type="PANTHER" id="PTHR48027">
    <property type="entry name" value="HETEROGENEOUS NUCLEAR RIBONUCLEOPROTEIN 87F-RELATED"/>
    <property type="match status" value="1"/>
</dbReference>
<keyword evidence="1 2" id="KW-0694">RNA-binding</keyword>